<sequence length="50" mass="5932">MKAFWKFLLQRNLNQWWLEGVHYAVFGLGDSGSQKYNGLQFVAEKLDKRL</sequence>
<evidence type="ECO:0000259" key="1">
    <source>
        <dbReference type="PROSITE" id="PS50902"/>
    </source>
</evidence>
<accession>A0A438I8P5</accession>
<evidence type="ECO:0000313" key="3">
    <source>
        <dbReference type="Proteomes" id="UP000288805"/>
    </source>
</evidence>
<dbReference type="AlphaFoldDB" id="A0A438I8P5"/>
<dbReference type="PROSITE" id="PS50902">
    <property type="entry name" value="FLAVODOXIN_LIKE"/>
    <property type="match status" value="1"/>
</dbReference>
<proteinExistence type="predicted"/>
<dbReference type="Proteomes" id="UP000288805">
    <property type="component" value="Unassembled WGS sequence"/>
</dbReference>
<protein>
    <submittedName>
        <fullName evidence="2">NADPH-dependent diflavin oxidoreductase 1</fullName>
    </submittedName>
</protein>
<name>A0A438I8P5_VITVI</name>
<dbReference type="Pfam" id="PF00258">
    <property type="entry name" value="Flavodoxin_1"/>
    <property type="match status" value="1"/>
</dbReference>
<dbReference type="Gene3D" id="3.40.50.360">
    <property type="match status" value="1"/>
</dbReference>
<organism evidence="2 3">
    <name type="scientific">Vitis vinifera</name>
    <name type="common">Grape</name>
    <dbReference type="NCBI Taxonomy" id="29760"/>
    <lineage>
        <taxon>Eukaryota</taxon>
        <taxon>Viridiplantae</taxon>
        <taxon>Streptophyta</taxon>
        <taxon>Embryophyta</taxon>
        <taxon>Tracheophyta</taxon>
        <taxon>Spermatophyta</taxon>
        <taxon>Magnoliopsida</taxon>
        <taxon>eudicotyledons</taxon>
        <taxon>Gunneridae</taxon>
        <taxon>Pentapetalae</taxon>
        <taxon>rosids</taxon>
        <taxon>Vitales</taxon>
        <taxon>Vitaceae</taxon>
        <taxon>Viteae</taxon>
        <taxon>Vitis</taxon>
    </lineage>
</organism>
<dbReference type="EMBL" id="QGNW01000131">
    <property type="protein sequence ID" value="RVW93084.1"/>
    <property type="molecule type" value="Genomic_DNA"/>
</dbReference>
<dbReference type="InterPro" id="IPR029039">
    <property type="entry name" value="Flavoprotein-like_sf"/>
</dbReference>
<feature type="domain" description="Flavodoxin-like" evidence="1">
    <location>
        <begin position="1"/>
        <end position="50"/>
    </location>
</feature>
<reference evidence="2 3" key="1">
    <citation type="journal article" date="2018" name="PLoS Genet.">
        <title>Population sequencing reveals clonal diversity and ancestral inbreeding in the grapevine cultivar Chardonnay.</title>
        <authorList>
            <person name="Roach M.J."/>
            <person name="Johnson D.L."/>
            <person name="Bohlmann J."/>
            <person name="van Vuuren H.J."/>
            <person name="Jones S.J."/>
            <person name="Pretorius I.S."/>
            <person name="Schmidt S.A."/>
            <person name="Borneman A.R."/>
        </authorList>
    </citation>
    <scope>NUCLEOTIDE SEQUENCE [LARGE SCALE GENOMIC DNA]</scope>
    <source>
        <strain evidence="3">cv. Chardonnay</strain>
        <tissue evidence="2">Leaf</tissue>
    </source>
</reference>
<dbReference type="SUPFAM" id="SSF52218">
    <property type="entry name" value="Flavoproteins"/>
    <property type="match status" value="1"/>
</dbReference>
<comment type="caution">
    <text evidence="2">The sequence shown here is derived from an EMBL/GenBank/DDBJ whole genome shotgun (WGS) entry which is preliminary data.</text>
</comment>
<dbReference type="GO" id="GO:0010181">
    <property type="term" value="F:FMN binding"/>
    <property type="evidence" value="ECO:0007669"/>
    <property type="project" value="InterPro"/>
</dbReference>
<dbReference type="InterPro" id="IPR008254">
    <property type="entry name" value="Flavodoxin/NO_synth"/>
</dbReference>
<gene>
    <name evidence="2" type="primary">ATR3_8</name>
    <name evidence="2" type="ORF">CK203_031429</name>
</gene>
<evidence type="ECO:0000313" key="2">
    <source>
        <dbReference type="EMBL" id="RVW93084.1"/>
    </source>
</evidence>